<evidence type="ECO:0000256" key="2">
    <source>
        <dbReference type="ARBA" id="ARBA00009160"/>
    </source>
</evidence>
<evidence type="ECO:0000256" key="4">
    <source>
        <dbReference type="ARBA" id="ARBA00022989"/>
    </source>
</evidence>
<evidence type="ECO:0000313" key="7">
    <source>
        <dbReference type="Proteomes" id="UP001378592"/>
    </source>
</evidence>
<dbReference type="AlphaFoldDB" id="A0AAN9VBW1"/>
<organism evidence="6 7">
    <name type="scientific">Gryllus longicercus</name>
    <dbReference type="NCBI Taxonomy" id="2509291"/>
    <lineage>
        <taxon>Eukaryota</taxon>
        <taxon>Metazoa</taxon>
        <taxon>Ecdysozoa</taxon>
        <taxon>Arthropoda</taxon>
        <taxon>Hexapoda</taxon>
        <taxon>Insecta</taxon>
        <taxon>Pterygota</taxon>
        <taxon>Neoptera</taxon>
        <taxon>Polyneoptera</taxon>
        <taxon>Orthoptera</taxon>
        <taxon>Ensifera</taxon>
        <taxon>Gryllidea</taxon>
        <taxon>Grylloidea</taxon>
        <taxon>Gryllidae</taxon>
        <taxon>Gryllinae</taxon>
        <taxon>Gryllus</taxon>
    </lineage>
</organism>
<evidence type="ECO:0000256" key="1">
    <source>
        <dbReference type="ARBA" id="ARBA00004374"/>
    </source>
</evidence>
<dbReference type="PANTHER" id="PTHR21346:SF0">
    <property type="entry name" value="RE45833P"/>
    <property type="match status" value="1"/>
</dbReference>
<dbReference type="PANTHER" id="PTHR21346">
    <property type="entry name" value="FUN14 DOMAIN CONTAINING"/>
    <property type="match status" value="1"/>
</dbReference>
<keyword evidence="4" id="KW-1133">Transmembrane helix</keyword>
<reference evidence="6 7" key="1">
    <citation type="submission" date="2024-03" db="EMBL/GenBank/DDBJ databases">
        <title>The genome assembly and annotation of the cricket Gryllus longicercus Weissman &amp; Gray.</title>
        <authorList>
            <person name="Szrajer S."/>
            <person name="Gray D."/>
            <person name="Ylla G."/>
        </authorList>
    </citation>
    <scope>NUCLEOTIDE SEQUENCE [LARGE SCALE GENOMIC DNA]</scope>
    <source>
        <strain evidence="6">DAG 2021-001</strain>
        <tissue evidence="6">Whole body minus gut</tissue>
    </source>
</reference>
<comment type="caution">
    <text evidence="6">The sequence shown here is derived from an EMBL/GenBank/DDBJ whole genome shotgun (WGS) entry which is preliminary data.</text>
</comment>
<comment type="similarity">
    <text evidence="2">Belongs to the FUN14 family.</text>
</comment>
<sequence>MSSPAVRKAKKEEDDIIDMDKVAEDTKSFIDKVLGDVSKSSASRQLVMGTASGWVTGFITMKVGKMAAVAVGGGIILLQVANHKGYININWDKVYKQVDKVADKAEERISGQSPNWMEKVERYVDRKVDKAEDVLKKKQRKARRWYHSFVGDGENFEVQEIHIFLTSFMVGLAVGIVTG</sequence>
<dbReference type="GO" id="GO:0005741">
    <property type="term" value="C:mitochondrial outer membrane"/>
    <property type="evidence" value="ECO:0007669"/>
    <property type="project" value="UniProtKB-SubCell"/>
</dbReference>
<gene>
    <name evidence="6" type="ORF">R5R35_011494</name>
</gene>
<dbReference type="EMBL" id="JAZDUA010000289">
    <property type="protein sequence ID" value="KAK7862075.1"/>
    <property type="molecule type" value="Genomic_DNA"/>
</dbReference>
<name>A0AAN9VBW1_9ORTH</name>
<keyword evidence="3" id="KW-0812">Transmembrane</keyword>
<accession>A0AAN9VBW1</accession>
<keyword evidence="7" id="KW-1185">Reference proteome</keyword>
<evidence type="ECO:0000313" key="6">
    <source>
        <dbReference type="EMBL" id="KAK7862075.1"/>
    </source>
</evidence>
<evidence type="ECO:0000256" key="5">
    <source>
        <dbReference type="ARBA" id="ARBA00023136"/>
    </source>
</evidence>
<evidence type="ECO:0008006" key="8">
    <source>
        <dbReference type="Google" id="ProtNLM"/>
    </source>
</evidence>
<dbReference type="GO" id="GO:0000422">
    <property type="term" value="P:autophagy of mitochondrion"/>
    <property type="evidence" value="ECO:0007669"/>
    <property type="project" value="TreeGrafter"/>
</dbReference>
<protein>
    <recommendedName>
        <fullName evidence="8">FUN14 domain-containing protein 1</fullName>
    </recommendedName>
</protein>
<dbReference type="Proteomes" id="UP001378592">
    <property type="component" value="Unassembled WGS sequence"/>
</dbReference>
<dbReference type="Pfam" id="PF04930">
    <property type="entry name" value="FUN14"/>
    <property type="match status" value="1"/>
</dbReference>
<keyword evidence="5" id="KW-0472">Membrane</keyword>
<proteinExistence type="inferred from homology"/>
<evidence type="ECO:0000256" key="3">
    <source>
        <dbReference type="ARBA" id="ARBA00022692"/>
    </source>
</evidence>
<comment type="subcellular location">
    <subcellularLocation>
        <location evidence="1">Mitochondrion outer membrane</location>
        <topology evidence="1">Multi-pass membrane protein</topology>
    </subcellularLocation>
</comment>
<dbReference type="InterPro" id="IPR007014">
    <property type="entry name" value="FUN14"/>
</dbReference>